<organism evidence="1 2">
    <name type="scientific">Chaetomium strumarium</name>
    <dbReference type="NCBI Taxonomy" id="1170767"/>
    <lineage>
        <taxon>Eukaryota</taxon>
        <taxon>Fungi</taxon>
        <taxon>Dikarya</taxon>
        <taxon>Ascomycota</taxon>
        <taxon>Pezizomycotina</taxon>
        <taxon>Sordariomycetes</taxon>
        <taxon>Sordariomycetidae</taxon>
        <taxon>Sordariales</taxon>
        <taxon>Chaetomiaceae</taxon>
        <taxon>Chaetomium</taxon>
    </lineage>
</organism>
<dbReference type="EMBL" id="JAUDZG010000004">
    <property type="protein sequence ID" value="KAK3305572.1"/>
    <property type="molecule type" value="Genomic_DNA"/>
</dbReference>
<dbReference type="Proteomes" id="UP001273166">
    <property type="component" value="Unassembled WGS sequence"/>
</dbReference>
<evidence type="ECO:0000313" key="2">
    <source>
        <dbReference type="Proteomes" id="UP001273166"/>
    </source>
</evidence>
<dbReference type="InterPro" id="IPR036047">
    <property type="entry name" value="F-box-like_dom_sf"/>
</dbReference>
<keyword evidence="2" id="KW-1185">Reference proteome</keyword>
<evidence type="ECO:0000313" key="1">
    <source>
        <dbReference type="EMBL" id="KAK3305572.1"/>
    </source>
</evidence>
<dbReference type="AlphaFoldDB" id="A0AAJ0GSY5"/>
<gene>
    <name evidence="1" type="ORF">B0T15DRAFT_485164</name>
</gene>
<dbReference type="SUPFAM" id="SSF81383">
    <property type="entry name" value="F-box domain"/>
    <property type="match status" value="1"/>
</dbReference>
<comment type="caution">
    <text evidence="1">The sequence shown here is derived from an EMBL/GenBank/DDBJ whole genome shotgun (WGS) entry which is preliminary data.</text>
</comment>
<reference evidence="1" key="2">
    <citation type="submission" date="2023-06" db="EMBL/GenBank/DDBJ databases">
        <authorList>
            <consortium name="Lawrence Berkeley National Laboratory"/>
            <person name="Mondo S.J."/>
            <person name="Hensen N."/>
            <person name="Bonometti L."/>
            <person name="Westerberg I."/>
            <person name="Brannstrom I.O."/>
            <person name="Guillou S."/>
            <person name="Cros-Aarteil S."/>
            <person name="Calhoun S."/>
            <person name="Haridas S."/>
            <person name="Kuo A."/>
            <person name="Pangilinan J."/>
            <person name="Riley R."/>
            <person name="Labutti K."/>
            <person name="Andreopoulos B."/>
            <person name="Lipzen A."/>
            <person name="Chen C."/>
            <person name="Yanf M."/>
            <person name="Daum C."/>
            <person name="Ng V."/>
            <person name="Clum A."/>
            <person name="Steindorff A."/>
            <person name="Ohm R."/>
            <person name="Martin F."/>
            <person name="Silar P."/>
            <person name="Natvig D."/>
            <person name="Lalanne C."/>
            <person name="Gautier V."/>
            <person name="Ament-Velasquez S.L."/>
            <person name="Kruys A."/>
            <person name="Hutchinson M.I."/>
            <person name="Powell A.J."/>
            <person name="Barry K."/>
            <person name="Miller A.N."/>
            <person name="Grigoriev I.V."/>
            <person name="Debuchy R."/>
            <person name="Gladieux P."/>
            <person name="Thoren M.H."/>
            <person name="Johannesson H."/>
        </authorList>
    </citation>
    <scope>NUCLEOTIDE SEQUENCE</scope>
    <source>
        <strain evidence="1">CBS 333.67</strain>
    </source>
</reference>
<dbReference type="RefSeq" id="XP_062721352.1">
    <property type="nucleotide sequence ID" value="XM_062866279.1"/>
</dbReference>
<proteinExistence type="predicted"/>
<reference evidence="1" key="1">
    <citation type="journal article" date="2023" name="Mol. Phylogenet. Evol.">
        <title>Genome-scale phylogeny and comparative genomics of the fungal order Sordariales.</title>
        <authorList>
            <person name="Hensen N."/>
            <person name="Bonometti L."/>
            <person name="Westerberg I."/>
            <person name="Brannstrom I.O."/>
            <person name="Guillou S."/>
            <person name="Cros-Aarteil S."/>
            <person name="Calhoun S."/>
            <person name="Haridas S."/>
            <person name="Kuo A."/>
            <person name="Mondo S."/>
            <person name="Pangilinan J."/>
            <person name="Riley R."/>
            <person name="LaButti K."/>
            <person name="Andreopoulos B."/>
            <person name="Lipzen A."/>
            <person name="Chen C."/>
            <person name="Yan M."/>
            <person name="Daum C."/>
            <person name="Ng V."/>
            <person name="Clum A."/>
            <person name="Steindorff A."/>
            <person name="Ohm R.A."/>
            <person name="Martin F."/>
            <person name="Silar P."/>
            <person name="Natvig D.O."/>
            <person name="Lalanne C."/>
            <person name="Gautier V."/>
            <person name="Ament-Velasquez S.L."/>
            <person name="Kruys A."/>
            <person name="Hutchinson M.I."/>
            <person name="Powell A.J."/>
            <person name="Barry K."/>
            <person name="Miller A.N."/>
            <person name="Grigoriev I.V."/>
            <person name="Debuchy R."/>
            <person name="Gladieux P."/>
            <person name="Hiltunen Thoren M."/>
            <person name="Johannesson H."/>
        </authorList>
    </citation>
    <scope>NUCLEOTIDE SEQUENCE</scope>
    <source>
        <strain evidence="1">CBS 333.67</strain>
    </source>
</reference>
<sequence>MGQVLSRLFRAQLPPTLLALLRLPAELIFYIVAQLSESPESAVALSLTCKCLRSILADDIAKVPAKCRGQLLALLENDLGDGHFYCSICCQLHVFSAAWNPTSREHLVFENIRRNRFYCHAQQVFNPNGAQSPYHVFGRLVMNRHFYGAPKGLPLDILAKPFGHAVGEAGRCGLFLRVIHTLGGKAVTLRDAIDEGRSCICMHVATDLVDKECRSRKWLARIPELSEPEREPEQEAGESALFRPCRREPGSCAVCLTDWVTTVERAEVRDIFLSSTTRNGVRRPAWELTRGKVMITAYHQLGSCRDIHDWKWVALTQCQTGRSPSSATNPPRDIAVYPHGVVQATFENGWTCKV</sequence>
<evidence type="ECO:0008006" key="3">
    <source>
        <dbReference type="Google" id="ProtNLM"/>
    </source>
</evidence>
<accession>A0AAJ0GSY5</accession>
<protein>
    <recommendedName>
        <fullName evidence="3">F-box domain-containing protein</fullName>
    </recommendedName>
</protein>
<dbReference type="GeneID" id="87885108"/>
<name>A0AAJ0GSY5_9PEZI</name>